<accession>A0A939PIW6</accession>
<dbReference type="SUPFAM" id="SSF52091">
    <property type="entry name" value="SpoIIaa-like"/>
    <property type="match status" value="1"/>
</dbReference>
<dbReference type="InterPro" id="IPR036513">
    <property type="entry name" value="STAS_dom_sf"/>
</dbReference>
<dbReference type="PROSITE" id="PS50801">
    <property type="entry name" value="STAS"/>
    <property type="match status" value="1"/>
</dbReference>
<comment type="similarity">
    <text evidence="1 2">Belongs to the anti-sigma-factor antagonist family.</text>
</comment>
<dbReference type="RefSeq" id="WP_208261260.1">
    <property type="nucleotide sequence ID" value="NZ_JAGEOJ010000019.1"/>
</dbReference>
<dbReference type="AlphaFoldDB" id="A0A939PIW6"/>
<feature type="domain" description="STAS" evidence="3">
    <location>
        <begin position="4"/>
        <end position="113"/>
    </location>
</feature>
<evidence type="ECO:0000313" key="5">
    <source>
        <dbReference type="Proteomes" id="UP000669179"/>
    </source>
</evidence>
<organism evidence="4 5">
    <name type="scientific">Actinomadura barringtoniae</name>
    <dbReference type="NCBI Taxonomy" id="1427535"/>
    <lineage>
        <taxon>Bacteria</taxon>
        <taxon>Bacillati</taxon>
        <taxon>Actinomycetota</taxon>
        <taxon>Actinomycetes</taxon>
        <taxon>Streptosporangiales</taxon>
        <taxon>Thermomonosporaceae</taxon>
        <taxon>Actinomadura</taxon>
    </lineage>
</organism>
<evidence type="ECO:0000256" key="2">
    <source>
        <dbReference type="RuleBase" id="RU003749"/>
    </source>
</evidence>
<dbReference type="PANTHER" id="PTHR33495">
    <property type="entry name" value="ANTI-SIGMA FACTOR ANTAGONIST TM_1081-RELATED-RELATED"/>
    <property type="match status" value="1"/>
</dbReference>
<protein>
    <recommendedName>
        <fullName evidence="2">Anti-sigma factor antagonist</fullName>
    </recommendedName>
</protein>
<sequence>MQPLQVNARSHDGRTVVRLRGELDIANAEDLRQKLTTARQELGEQVVLDLTDLEFMDSHGLSVIIHCYKAATAAGGGLTLAAPRPIVRRTLEVTGLTMRMNVTDSLDEALAEPAGATP</sequence>
<dbReference type="InterPro" id="IPR003658">
    <property type="entry name" value="Anti-sigma_ant"/>
</dbReference>
<dbReference type="NCBIfam" id="TIGR00377">
    <property type="entry name" value="ant_ant_sig"/>
    <property type="match status" value="1"/>
</dbReference>
<dbReference type="GO" id="GO:0043856">
    <property type="term" value="F:anti-sigma factor antagonist activity"/>
    <property type="evidence" value="ECO:0007669"/>
    <property type="project" value="InterPro"/>
</dbReference>
<evidence type="ECO:0000259" key="3">
    <source>
        <dbReference type="PROSITE" id="PS50801"/>
    </source>
</evidence>
<dbReference type="PANTHER" id="PTHR33495:SF2">
    <property type="entry name" value="ANTI-SIGMA FACTOR ANTAGONIST TM_1081-RELATED"/>
    <property type="match status" value="1"/>
</dbReference>
<dbReference type="Proteomes" id="UP000669179">
    <property type="component" value="Unassembled WGS sequence"/>
</dbReference>
<proteinExistence type="inferred from homology"/>
<dbReference type="EMBL" id="JAGEOJ010000019">
    <property type="protein sequence ID" value="MBO2453245.1"/>
    <property type="molecule type" value="Genomic_DNA"/>
</dbReference>
<dbReference type="Pfam" id="PF01740">
    <property type="entry name" value="STAS"/>
    <property type="match status" value="1"/>
</dbReference>
<dbReference type="Gene3D" id="3.30.750.24">
    <property type="entry name" value="STAS domain"/>
    <property type="match status" value="1"/>
</dbReference>
<gene>
    <name evidence="4" type="ORF">J4573_39550</name>
</gene>
<evidence type="ECO:0000256" key="1">
    <source>
        <dbReference type="ARBA" id="ARBA00009013"/>
    </source>
</evidence>
<evidence type="ECO:0000313" key="4">
    <source>
        <dbReference type="EMBL" id="MBO2453245.1"/>
    </source>
</evidence>
<reference evidence="4" key="1">
    <citation type="submission" date="2021-03" db="EMBL/GenBank/DDBJ databases">
        <authorList>
            <person name="Kanchanasin P."/>
            <person name="Saeng-In P."/>
            <person name="Phongsopitanun W."/>
            <person name="Yuki M."/>
            <person name="Kudo T."/>
            <person name="Ohkuma M."/>
            <person name="Tanasupawat S."/>
        </authorList>
    </citation>
    <scope>NUCLEOTIDE SEQUENCE</scope>
    <source>
        <strain evidence="4">GKU 128</strain>
    </source>
</reference>
<name>A0A939PIW6_9ACTN</name>
<comment type="caution">
    <text evidence="4">The sequence shown here is derived from an EMBL/GenBank/DDBJ whole genome shotgun (WGS) entry which is preliminary data.</text>
</comment>
<dbReference type="CDD" id="cd07043">
    <property type="entry name" value="STAS_anti-anti-sigma_factors"/>
    <property type="match status" value="1"/>
</dbReference>
<keyword evidence="5" id="KW-1185">Reference proteome</keyword>
<dbReference type="InterPro" id="IPR002645">
    <property type="entry name" value="STAS_dom"/>
</dbReference>